<dbReference type="SMART" id="SM01086">
    <property type="entry name" value="ClpB_D2-small"/>
    <property type="match status" value="1"/>
</dbReference>
<dbReference type="STRING" id="1798496.A3C94_02760"/>
<dbReference type="Pfam" id="PF07724">
    <property type="entry name" value="AAA_2"/>
    <property type="match status" value="1"/>
</dbReference>
<reference evidence="7 8" key="1">
    <citation type="journal article" date="2016" name="Nat. Commun.">
        <title>Thousands of microbial genomes shed light on interconnected biogeochemical processes in an aquifer system.</title>
        <authorList>
            <person name="Anantharaman K."/>
            <person name="Brown C.T."/>
            <person name="Hug L.A."/>
            <person name="Sharon I."/>
            <person name="Castelle C.J."/>
            <person name="Probst A.J."/>
            <person name="Thomas B.C."/>
            <person name="Singh A."/>
            <person name="Wilkins M.J."/>
            <person name="Karaoz U."/>
            <person name="Brodie E.L."/>
            <person name="Williams K.H."/>
            <person name="Hubbard S.S."/>
            <person name="Banfield J.F."/>
        </authorList>
    </citation>
    <scope>NUCLEOTIDE SEQUENCE [LARGE SCALE GENOMIC DNA]</scope>
</reference>
<gene>
    <name evidence="7" type="ORF">A3C94_02760</name>
</gene>
<sequence>MSVFKKIKYHDLREEASAGRLPAIIGRIAEIERLNRVVGRRINNNALVVGPNSIGKTALVYGWIRHMNRSTQYQSLAFLQLDIEHLYALDGDDASEEQYTEALASLPPCVLFIDDFGREVYRNAALVQRVCRLYKNVLKGQKVRLVLTLEPHEYAWLEREHSAFVRLFETTALKNQSAFEYTRILARVLPRLNERQRIIVSDESLRDVISYTERFPALGQLPQSAISLLDEAISCSASGKHPVLTQDAIASVVEAKTSVPKTRLAQGDLQGIKELEGNLNKCIINQQGAVRKIAMTLQRAKLGLRNPSRPLGSFLLLGPSGVGKTETAKCIAEMLFGRSESLIRFDMSEFQQDHTVQRLIGAPAGYVGYEEGGALTNALRREPHSLILLDEIEKAHPKVFDLFLQLLDDGRLTSGQNETVDARNAIIMATSNAGVTEILREYAEGKDGMDDGAFITEKVMPVLTNVFRLEFINRFDSIVLFKPLTIQALGQIAQLEITKIEKRLSKHHVRFEIEPIVIKNRITHLADPRFGARPVKRFIEETCEALLVQSLLNTPA</sequence>
<evidence type="ECO:0008006" key="9">
    <source>
        <dbReference type="Google" id="ProtNLM"/>
    </source>
</evidence>
<dbReference type="SMART" id="SM00382">
    <property type="entry name" value="AAA"/>
    <property type="match status" value="2"/>
</dbReference>
<dbReference type="InterPro" id="IPR003593">
    <property type="entry name" value="AAA+_ATPase"/>
</dbReference>
<feature type="domain" description="AAA+ ATPase" evidence="5">
    <location>
        <begin position="310"/>
        <end position="485"/>
    </location>
</feature>
<proteinExistence type="predicted"/>
<evidence type="ECO:0000256" key="1">
    <source>
        <dbReference type="ARBA" id="ARBA00022737"/>
    </source>
</evidence>
<evidence type="ECO:0000259" key="6">
    <source>
        <dbReference type="SMART" id="SM01086"/>
    </source>
</evidence>
<keyword evidence="3" id="KW-0067">ATP-binding</keyword>
<dbReference type="PRINTS" id="PR00300">
    <property type="entry name" value="CLPPROTEASEA"/>
</dbReference>
<dbReference type="AlphaFoldDB" id="A0A1F6DSY8"/>
<feature type="domain" description="Clp ATPase C-terminal" evidence="6">
    <location>
        <begin position="484"/>
        <end position="555"/>
    </location>
</feature>
<dbReference type="PANTHER" id="PTHR11638:SF18">
    <property type="entry name" value="HEAT SHOCK PROTEIN 104"/>
    <property type="match status" value="1"/>
</dbReference>
<organism evidence="7 8">
    <name type="scientific">Candidatus Kaiserbacteria bacterium RIFCSPHIGHO2_02_FULL_55_17</name>
    <dbReference type="NCBI Taxonomy" id="1798496"/>
    <lineage>
        <taxon>Bacteria</taxon>
        <taxon>Candidatus Kaiseribacteriota</taxon>
    </lineage>
</organism>
<dbReference type="SUPFAM" id="SSF52540">
    <property type="entry name" value="P-loop containing nucleoside triphosphate hydrolases"/>
    <property type="match status" value="2"/>
</dbReference>
<dbReference type="Pfam" id="PF10431">
    <property type="entry name" value="ClpB_D2-small"/>
    <property type="match status" value="1"/>
</dbReference>
<dbReference type="GO" id="GO:0005737">
    <property type="term" value="C:cytoplasm"/>
    <property type="evidence" value="ECO:0007669"/>
    <property type="project" value="TreeGrafter"/>
</dbReference>
<evidence type="ECO:0000259" key="5">
    <source>
        <dbReference type="SMART" id="SM00382"/>
    </source>
</evidence>
<dbReference type="Proteomes" id="UP000177232">
    <property type="component" value="Unassembled WGS sequence"/>
</dbReference>
<dbReference type="InterPro" id="IPR019489">
    <property type="entry name" value="Clp_ATPase_C"/>
</dbReference>
<evidence type="ECO:0000256" key="3">
    <source>
        <dbReference type="ARBA" id="ARBA00022840"/>
    </source>
</evidence>
<dbReference type="Pfam" id="PF17871">
    <property type="entry name" value="AAA_lid_9"/>
    <property type="match status" value="1"/>
</dbReference>
<dbReference type="InterPro" id="IPR001270">
    <property type="entry name" value="ClpA/B"/>
</dbReference>
<accession>A0A1F6DSY8</accession>
<evidence type="ECO:0000256" key="4">
    <source>
        <dbReference type="ARBA" id="ARBA00023186"/>
    </source>
</evidence>
<dbReference type="FunFam" id="3.40.50.300:FF:000025">
    <property type="entry name" value="ATP-dependent Clp protease subunit"/>
    <property type="match status" value="1"/>
</dbReference>
<dbReference type="GO" id="GO:0005524">
    <property type="term" value="F:ATP binding"/>
    <property type="evidence" value="ECO:0007669"/>
    <property type="project" value="UniProtKB-KW"/>
</dbReference>
<name>A0A1F6DSY8_9BACT</name>
<feature type="domain" description="AAA+ ATPase" evidence="5">
    <location>
        <begin position="42"/>
        <end position="177"/>
    </location>
</feature>
<evidence type="ECO:0000313" key="8">
    <source>
        <dbReference type="Proteomes" id="UP000177232"/>
    </source>
</evidence>
<dbReference type="Gene3D" id="1.10.8.60">
    <property type="match status" value="2"/>
</dbReference>
<comment type="caution">
    <text evidence="7">The sequence shown here is derived from an EMBL/GenBank/DDBJ whole genome shotgun (WGS) entry which is preliminary data.</text>
</comment>
<dbReference type="GO" id="GO:0034605">
    <property type="term" value="P:cellular response to heat"/>
    <property type="evidence" value="ECO:0007669"/>
    <property type="project" value="TreeGrafter"/>
</dbReference>
<dbReference type="Gene3D" id="3.40.50.300">
    <property type="entry name" value="P-loop containing nucleotide triphosphate hydrolases"/>
    <property type="match status" value="2"/>
</dbReference>
<dbReference type="CDD" id="cd19499">
    <property type="entry name" value="RecA-like_ClpB_Hsp104-like"/>
    <property type="match status" value="1"/>
</dbReference>
<dbReference type="PANTHER" id="PTHR11638">
    <property type="entry name" value="ATP-DEPENDENT CLP PROTEASE"/>
    <property type="match status" value="1"/>
</dbReference>
<dbReference type="InterPro" id="IPR041546">
    <property type="entry name" value="ClpA/ClpB_AAA_lid"/>
</dbReference>
<keyword evidence="4" id="KW-0143">Chaperone</keyword>
<evidence type="ECO:0000313" key="7">
    <source>
        <dbReference type="EMBL" id="OGG64544.1"/>
    </source>
</evidence>
<keyword evidence="2" id="KW-0547">Nucleotide-binding</keyword>
<dbReference type="InterPro" id="IPR003959">
    <property type="entry name" value="ATPase_AAA_core"/>
</dbReference>
<dbReference type="InterPro" id="IPR027417">
    <property type="entry name" value="P-loop_NTPase"/>
</dbReference>
<evidence type="ECO:0000256" key="2">
    <source>
        <dbReference type="ARBA" id="ARBA00022741"/>
    </source>
</evidence>
<dbReference type="InterPro" id="IPR050130">
    <property type="entry name" value="ClpA_ClpB"/>
</dbReference>
<keyword evidence="1" id="KW-0677">Repeat</keyword>
<dbReference type="GO" id="GO:0016887">
    <property type="term" value="F:ATP hydrolysis activity"/>
    <property type="evidence" value="ECO:0007669"/>
    <property type="project" value="InterPro"/>
</dbReference>
<protein>
    <recommendedName>
        <fullName evidence="9">AAA+ ATPase domain-containing protein</fullName>
    </recommendedName>
</protein>
<dbReference type="EMBL" id="MFLJ01000018">
    <property type="protein sequence ID" value="OGG64544.1"/>
    <property type="molecule type" value="Genomic_DNA"/>
</dbReference>